<evidence type="ECO:0000313" key="2">
    <source>
        <dbReference type="EMBL" id="RMS45749.1"/>
    </source>
</evidence>
<comment type="caution">
    <text evidence="2">The sequence shown here is derived from an EMBL/GenBank/DDBJ whole genome shotgun (WGS) entry which is preliminary data.</text>
</comment>
<accession>A0A658K648</accession>
<organism evidence="2 3">
    <name type="scientific">Pseudomonas amygdali pv. photiniae</name>
    <dbReference type="NCBI Taxonomy" id="251724"/>
    <lineage>
        <taxon>Bacteria</taxon>
        <taxon>Pseudomonadati</taxon>
        <taxon>Pseudomonadota</taxon>
        <taxon>Gammaproteobacteria</taxon>
        <taxon>Pseudomonadales</taxon>
        <taxon>Pseudomonadaceae</taxon>
        <taxon>Pseudomonas</taxon>
        <taxon>Pseudomonas amygdali</taxon>
    </lineage>
</organism>
<feature type="region of interest" description="Disordered" evidence="1">
    <location>
        <begin position="379"/>
        <end position="423"/>
    </location>
</feature>
<sequence length="423" mass="45589">MSALCSNGCSSQTGRTGTHHGNFLHLPGGQVVEFSLVTGARVDQATGELAAEGVVKAGLITADAGVDPFGAPRRSLVDEFRVGQKRTSHRDHVGVAFAEDALGNFRGIDAVGSDQRHLHRTTQFGSDLAERCTRHLGGDGRNTCLVPTDPGVDHRRTRLFDRLGQLDDLFPGATTLHKVQHRQSKDNDEIRTDRLTHPRNDLDRQAHAVFIAAAPAIGAVVGMCGEELIDEIAFRTHDFDTVIPGTAGQRGTGHEISDLLFDALFVQLTRRERIDRCLDSTRRNLLAAISVATGMQDLQADLAASLVDGTGNDAMLLRLFGIGEFCRTVVDATLFVGRDPAGHHQPDPAACPLGKISRHALETTRPLFKTSVHRAHQGPVAQGCEAQVQRGQQVRVMSSSHGEAPSSQSRENKDLCGSSHGQQ</sequence>
<dbReference type="AlphaFoldDB" id="A0A658K648"/>
<protein>
    <submittedName>
        <fullName evidence="2">Uncharacterized protein</fullName>
    </submittedName>
</protein>
<dbReference type="EMBL" id="RBSP01000587">
    <property type="protein sequence ID" value="RMS45749.1"/>
    <property type="molecule type" value="Genomic_DNA"/>
</dbReference>
<gene>
    <name evidence="2" type="ORF">ALP66_05739</name>
</gene>
<feature type="compositionally biased region" description="Polar residues" evidence="1">
    <location>
        <begin position="389"/>
        <end position="409"/>
    </location>
</feature>
<evidence type="ECO:0000256" key="1">
    <source>
        <dbReference type="SAM" id="MobiDB-lite"/>
    </source>
</evidence>
<name>A0A658K648_PSEA0</name>
<dbReference type="AntiFam" id="ANF00205">
    <property type="entry name" value="Shadow ORF (opposite nemA)"/>
</dbReference>
<proteinExistence type="predicted"/>
<dbReference type="Proteomes" id="UP000270873">
    <property type="component" value="Unassembled WGS sequence"/>
</dbReference>
<reference evidence="2 3" key="1">
    <citation type="submission" date="2018-08" db="EMBL/GenBank/DDBJ databases">
        <title>Recombination of ecologically and evolutionarily significant loci maintains genetic cohesion in the Pseudomonas syringae species complex.</title>
        <authorList>
            <person name="Dillon M."/>
            <person name="Thakur S."/>
            <person name="Almeida R.N.D."/>
            <person name="Weir B.S."/>
            <person name="Guttman D.S."/>
        </authorList>
    </citation>
    <scope>NUCLEOTIDE SEQUENCE [LARGE SCALE GENOMIC DNA]</scope>
    <source>
        <strain evidence="2 3">ICMP 7847</strain>
    </source>
</reference>
<evidence type="ECO:0000313" key="3">
    <source>
        <dbReference type="Proteomes" id="UP000270873"/>
    </source>
</evidence>